<organism evidence="3 4">
    <name type="scientific">Cylindrobasidium torrendii FP15055 ss-10</name>
    <dbReference type="NCBI Taxonomy" id="1314674"/>
    <lineage>
        <taxon>Eukaryota</taxon>
        <taxon>Fungi</taxon>
        <taxon>Dikarya</taxon>
        <taxon>Basidiomycota</taxon>
        <taxon>Agaricomycotina</taxon>
        <taxon>Agaricomycetes</taxon>
        <taxon>Agaricomycetidae</taxon>
        <taxon>Agaricales</taxon>
        <taxon>Marasmiineae</taxon>
        <taxon>Physalacriaceae</taxon>
        <taxon>Cylindrobasidium</taxon>
    </lineage>
</organism>
<feature type="compositionally biased region" description="Basic and acidic residues" evidence="1">
    <location>
        <begin position="567"/>
        <end position="601"/>
    </location>
</feature>
<feature type="compositionally biased region" description="Acidic residues" evidence="1">
    <location>
        <begin position="825"/>
        <end position="837"/>
    </location>
</feature>
<gene>
    <name evidence="3" type="ORF">CYLTODRAFT_447519</name>
</gene>
<dbReference type="InterPro" id="IPR057725">
    <property type="entry name" value="Ams2-SPT21_N"/>
</dbReference>
<dbReference type="Pfam" id="PF25823">
    <property type="entry name" value="Ams2-SPT21_N"/>
    <property type="match status" value="1"/>
</dbReference>
<feature type="compositionally biased region" description="Polar residues" evidence="1">
    <location>
        <begin position="461"/>
        <end position="470"/>
    </location>
</feature>
<sequence>MERRILRISYSIDGNTQSVLARPTAVDVNLIAPPTNCHDHRRFGTVSLRRCLSILAQSSPEVFHEVCGPGTTDYTIYHLDLLEAINGNKRTEGEEQPHRGVPVAMGLMSWGLQEPEEDSASLAGELRKTPDGRSGVDIFLDLRKTARIPMVGQVQNISATPAISTPSAHSLPAPASTSCLPASQQPNAALISMPPPMAPPLQASAPTVETAQVIAEAMRRQQREEEQTAKARKAAERKPVVQETLTAAEILYNSCGYSTSKRRTTSIKPTPATRTTRPVLPARATSLPAGHPELTSAFVTPADVVSPQPLQPSTLRLPRASSSGQVHSSSSSEGPSYAPVSYLRGPLRPPPPPPPGPSAHPLIPLEEDPTSKWFEQAIFSNPNPEAAVLHMLSQIDTGSAGSNGTLVGYLNNILMKVRNPPSTPTPPSSGSLDSSNKPVPDKENMNPVILPKIPASEKTPTRNSTPSPQRSGLGPIRNTPGITPATPTRNTNTRKRTFSQIEDDENDLRGPLTSPIRPRRSTTTDSAGSRVRPILIPDSPSTPRVAASSPVKPKSAWRVPSWAKTDTLTKPRLSEKAKLAMELEKTKTREEKARVAREKKNANSRRRWQRSRGDMENALSRTQLDETEDDEDDLPRSSTPTRAGPRTPLPIVSMSSPVRPANPSTAASGSASNIFGSPKKRPPTTPPRTPKQRRAHSTPPSSLFTPLGWGSPVSHQESPIRKARLSQELRTPSPTKRGDSSTMLPIASDDDDELEEEREKKPEREFWEGLPPSSPIPTSSPLPTTDDLEPDEEEADGGDGRSAGETPQSEAEESQSQLASQTLSESEEQLAPNEEEDEFLKMLDFTNPDALSQFEASDGYDFLSSDGEPYGTGSQSEGELDIGTNFWDMCGIDAPGGNGQVVEGVDFGDAGALAAHVQNLLSGCVM</sequence>
<reference evidence="3 4" key="1">
    <citation type="journal article" date="2015" name="Fungal Genet. Biol.">
        <title>Evolution of novel wood decay mechanisms in Agaricales revealed by the genome sequences of Fistulina hepatica and Cylindrobasidium torrendii.</title>
        <authorList>
            <person name="Floudas D."/>
            <person name="Held B.W."/>
            <person name="Riley R."/>
            <person name="Nagy L.G."/>
            <person name="Koehler G."/>
            <person name="Ransdell A.S."/>
            <person name="Younus H."/>
            <person name="Chow J."/>
            <person name="Chiniquy J."/>
            <person name="Lipzen A."/>
            <person name="Tritt A."/>
            <person name="Sun H."/>
            <person name="Haridas S."/>
            <person name="LaButti K."/>
            <person name="Ohm R.A."/>
            <person name="Kues U."/>
            <person name="Blanchette R.A."/>
            <person name="Grigoriev I.V."/>
            <person name="Minto R.E."/>
            <person name="Hibbett D.S."/>
        </authorList>
    </citation>
    <scope>NUCLEOTIDE SEQUENCE [LARGE SCALE GENOMIC DNA]</scope>
    <source>
        <strain evidence="3 4">FP15055 ss-10</strain>
    </source>
</reference>
<dbReference type="AlphaFoldDB" id="A0A0D7AVF0"/>
<feature type="region of interest" description="Disordered" evidence="1">
    <location>
        <begin position="302"/>
        <end position="365"/>
    </location>
</feature>
<feature type="region of interest" description="Disordered" evidence="1">
    <location>
        <begin position="858"/>
        <end position="877"/>
    </location>
</feature>
<evidence type="ECO:0000256" key="1">
    <source>
        <dbReference type="SAM" id="MobiDB-lite"/>
    </source>
</evidence>
<feature type="compositionally biased region" description="Acidic residues" evidence="1">
    <location>
        <begin position="786"/>
        <end position="797"/>
    </location>
</feature>
<feature type="compositionally biased region" description="Low complexity" evidence="1">
    <location>
        <begin position="511"/>
        <end position="526"/>
    </location>
</feature>
<feature type="compositionally biased region" description="Low complexity" evidence="1">
    <location>
        <begin position="320"/>
        <end position="346"/>
    </location>
</feature>
<feature type="compositionally biased region" description="Low complexity" evidence="1">
    <location>
        <begin position="803"/>
        <end position="824"/>
    </location>
</feature>
<feature type="compositionally biased region" description="Pro residues" evidence="1">
    <location>
        <begin position="347"/>
        <end position="358"/>
    </location>
</feature>
<keyword evidence="4" id="KW-1185">Reference proteome</keyword>
<dbReference type="OrthoDB" id="3199820at2759"/>
<accession>A0A0D7AVF0</accession>
<dbReference type="Proteomes" id="UP000054007">
    <property type="component" value="Unassembled WGS sequence"/>
</dbReference>
<feature type="compositionally biased region" description="Polar residues" evidence="1">
    <location>
        <begin position="662"/>
        <end position="675"/>
    </location>
</feature>
<name>A0A0D7AVF0_9AGAR</name>
<feature type="compositionally biased region" description="Low complexity" evidence="1">
    <location>
        <begin position="428"/>
        <end position="438"/>
    </location>
</feature>
<dbReference type="EMBL" id="KN880864">
    <property type="protein sequence ID" value="KIY61829.1"/>
    <property type="molecule type" value="Genomic_DNA"/>
</dbReference>
<evidence type="ECO:0000313" key="3">
    <source>
        <dbReference type="EMBL" id="KIY61829.1"/>
    </source>
</evidence>
<feature type="compositionally biased region" description="Basic and acidic residues" evidence="1">
    <location>
        <begin position="757"/>
        <end position="767"/>
    </location>
</feature>
<feature type="region of interest" description="Disordered" evidence="1">
    <location>
        <begin position="418"/>
        <end position="837"/>
    </location>
</feature>
<protein>
    <recommendedName>
        <fullName evidence="2">Ams2/SPT21 N-terminal domain-containing protein</fullName>
    </recommendedName>
</protein>
<proteinExistence type="predicted"/>
<evidence type="ECO:0000313" key="4">
    <source>
        <dbReference type="Proteomes" id="UP000054007"/>
    </source>
</evidence>
<evidence type="ECO:0000259" key="2">
    <source>
        <dbReference type="Pfam" id="PF25823"/>
    </source>
</evidence>
<feature type="domain" description="Ams2/SPT21 N-terminal" evidence="2">
    <location>
        <begin position="5"/>
        <end position="84"/>
    </location>
</feature>